<sequence length="31" mass="3363">ACLVLTGDPDVYAPAVLYHSFNNCFVVGFTE</sequence>
<gene>
    <name evidence="1" type="ORF">S12H4_60399</name>
</gene>
<name>X1VQC4_9ZZZZ</name>
<protein>
    <submittedName>
        <fullName evidence="1">Uncharacterized protein</fullName>
    </submittedName>
</protein>
<proteinExistence type="predicted"/>
<feature type="non-terminal residue" evidence="1">
    <location>
        <position position="1"/>
    </location>
</feature>
<reference evidence="1" key="1">
    <citation type="journal article" date="2014" name="Front. Microbiol.">
        <title>High frequency of phylogenetically diverse reductive dehalogenase-homologous genes in deep subseafloor sedimentary metagenomes.</title>
        <authorList>
            <person name="Kawai M."/>
            <person name="Futagami T."/>
            <person name="Toyoda A."/>
            <person name="Takaki Y."/>
            <person name="Nishi S."/>
            <person name="Hori S."/>
            <person name="Arai W."/>
            <person name="Tsubouchi T."/>
            <person name="Morono Y."/>
            <person name="Uchiyama I."/>
            <person name="Ito T."/>
            <person name="Fujiyama A."/>
            <person name="Inagaki F."/>
            <person name="Takami H."/>
        </authorList>
    </citation>
    <scope>NUCLEOTIDE SEQUENCE</scope>
    <source>
        <strain evidence="1">Expedition CK06-06</strain>
    </source>
</reference>
<comment type="caution">
    <text evidence="1">The sequence shown here is derived from an EMBL/GenBank/DDBJ whole genome shotgun (WGS) entry which is preliminary data.</text>
</comment>
<dbReference type="EMBL" id="BARW01039744">
    <property type="protein sequence ID" value="GAJ22437.1"/>
    <property type="molecule type" value="Genomic_DNA"/>
</dbReference>
<evidence type="ECO:0000313" key="1">
    <source>
        <dbReference type="EMBL" id="GAJ22437.1"/>
    </source>
</evidence>
<dbReference type="AlphaFoldDB" id="X1VQC4"/>
<organism evidence="1">
    <name type="scientific">marine sediment metagenome</name>
    <dbReference type="NCBI Taxonomy" id="412755"/>
    <lineage>
        <taxon>unclassified sequences</taxon>
        <taxon>metagenomes</taxon>
        <taxon>ecological metagenomes</taxon>
    </lineage>
</organism>
<accession>X1VQC4</accession>